<dbReference type="GeneID" id="35382085"/>
<accession>A0A2I2L332</accession>
<dbReference type="RefSeq" id="YP_009448238.1">
    <property type="nucleotide sequence ID" value="NC_036594.1"/>
</dbReference>
<reference evidence="1" key="1">
    <citation type="submission" date="2017-08" db="EMBL/GenBank/DDBJ databases">
        <authorList>
            <consortium name="Urmite Genomes"/>
        </authorList>
    </citation>
    <scope>NUCLEOTIDE SEQUENCE [LARGE SCALE GENOMIC DNA]</scope>
    <source>
        <strain evidence="1">IHUMI-LCC2</strain>
    </source>
</reference>
<dbReference type="EMBL" id="LT906555">
    <property type="protein sequence ID" value="SNW61936.1"/>
    <property type="molecule type" value="Genomic_DNA"/>
</dbReference>
<evidence type="ECO:0000313" key="2">
    <source>
        <dbReference type="Proteomes" id="UP000236316"/>
    </source>
</evidence>
<proteinExistence type="predicted"/>
<dbReference type="Proteomes" id="UP000236316">
    <property type="component" value="Segment"/>
</dbReference>
<evidence type="ECO:0000313" key="1">
    <source>
        <dbReference type="EMBL" id="SNW61936.1"/>
    </source>
</evidence>
<gene>
    <name evidence="1" type="ORF">ORPV_32</name>
</gene>
<keyword evidence="2" id="KW-1185">Reference proteome</keyword>
<sequence length="226" mass="26058">MENVEYPTTVHTPEDREMLWNKLYNGFAENLVIKLYGNKENFIRSKPHIMERWIQGYQESVPMITTQTAFAQRMGMNYRRENLDVNMNTVLDFIISHPNEVYITPNGRQITGVELLDLGYNQMQDYGYKMYPRNKVYTPSTNIPVHSVVNAASGGTGEVDSTAATPAFAEISESELEDVISYPEDEYDGRLENTVIKRIGEEYGVREECEAGFGMCQRYDYGRLHY</sequence>
<dbReference type="KEGG" id="vg:35382085"/>
<protein>
    <submittedName>
        <fullName evidence="1">Uncharacterized protein</fullName>
    </submittedName>
</protein>
<name>A0A2I2L332_9VIRU</name>
<organism evidence="1">
    <name type="scientific">Orpheovirus IHUMI-LCC2</name>
    <dbReference type="NCBI Taxonomy" id="2023057"/>
    <lineage>
        <taxon>Viruses</taxon>
        <taxon>Varidnaviria</taxon>
        <taxon>Bamfordvirae</taxon>
        <taxon>Nucleocytoviricota</taxon>
        <taxon>Megaviricetes</taxon>
        <taxon>Pimascovirales</taxon>
        <taxon>Ocovirineae</taxon>
        <taxon>Orpheoviridae</taxon>
        <taxon>Alphaorpheovirus</taxon>
        <taxon>Alphaorpheovirus massiliense</taxon>
    </lineage>
</organism>